<accession>A0A5B7GFV3</accession>
<evidence type="ECO:0000313" key="3">
    <source>
        <dbReference type="Proteomes" id="UP000324222"/>
    </source>
</evidence>
<protein>
    <submittedName>
        <fullName evidence="2">Uncharacterized protein</fullName>
    </submittedName>
</protein>
<dbReference type="EMBL" id="VSRR010013752">
    <property type="protein sequence ID" value="MPC56177.1"/>
    <property type="molecule type" value="Genomic_DNA"/>
</dbReference>
<reference evidence="2 3" key="1">
    <citation type="submission" date="2019-05" db="EMBL/GenBank/DDBJ databases">
        <title>Another draft genome of Portunus trituberculatus and its Hox gene families provides insights of decapod evolution.</title>
        <authorList>
            <person name="Jeong J.-H."/>
            <person name="Song I."/>
            <person name="Kim S."/>
            <person name="Choi T."/>
            <person name="Kim D."/>
            <person name="Ryu S."/>
            <person name="Kim W."/>
        </authorList>
    </citation>
    <scope>NUCLEOTIDE SEQUENCE [LARGE SCALE GENOMIC DNA]</scope>
    <source>
        <tissue evidence="2">Muscle</tissue>
    </source>
</reference>
<keyword evidence="3" id="KW-1185">Reference proteome</keyword>
<dbReference type="AlphaFoldDB" id="A0A5B7GFV3"/>
<evidence type="ECO:0000313" key="2">
    <source>
        <dbReference type="EMBL" id="MPC56177.1"/>
    </source>
</evidence>
<gene>
    <name evidence="2" type="ORF">E2C01_050129</name>
</gene>
<sequence>MSDSGYMWSRPEEKARGGVWGRCPDPDIGPMSLPFLRVCVFLWASGCPLDTYSTDSKRPKSFTIDGLYGQGRGGCVPWAEPGNSRQPIYKTRARVNIRSYAHTPGGTLPDALLATAAQQVQSFLISSPALEPSVSSRLITHLSSCASAMSGVNTSGPTQAGPPTPSATSPSAPPVGVPNPRPISAPAPSRHVMVPAASPPMSPPPLMDLSMKPAPKLVAPTPIREINVPQDLSMRRPPSRESREQSDQHPEGRSSWRPW</sequence>
<name>A0A5B7GFV3_PORTR</name>
<evidence type="ECO:0000256" key="1">
    <source>
        <dbReference type="SAM" id="MobiDB-lite"/>
    </source>
</evidence>
<dbReference type="Proteomes" id="UP000324222">
    <property type="component" value="Unassembled WGS sequence"/>
</dbReference>
<dbReference type="OrthoDB" id="6371181at2759"/>
<proteinExistence type="predicted"/>
<feature type="compositionally biased region" description="Pro residues" evidence="1">
    <location>
        <begin position="160"/>
        <end position="185"/>
    </location>
</feature>
<feature type="compositionally biased region" description="Basic and acidic residues" evidence="1">
    <location>
        <begin position="238"/>
        <end position="259"/>
    </location>
</feature>
<comment type="caution">
    <text evidence="2">The sequence shown here is derived from an EMBL/GenBank/DDBJ whole genome shotgun (WGS) entry which is preliminary data.</text>
</comment>
<feature type="region of interest" description="Disordered" evidence="1">
    <location>
        <begin position="149"/>
        <end position="259"/>
    </location>
</feature>
<feature type="compositionally biased region" description="Pro residues" evidence="1">
    <location>
        <begin position="197"/>
        <end position="206"/>
    </location>
</feature>
<organism evidence="2 3">
    <name type="scientific">Portunus trituberculatus</name>
    <name type="common">Swimming crab</name>
    <name type="synonym">Neptunus trituberculatus</name>
    <dbReference type="NCBI Taxonomy" id="210409"/>
    <lineage>
        <taxon>Eukaryota</taxon>
        <taxon>Metazoa</taxon>
        <taxon>Ecdysozoa</taxon>
        <taxon>Arthropoda</taxon>
        <taxon>Crustacea</taxon>
        <taxon>Multicrustacea</taxon>
        <taxon>Malacostraca</taxon>
        <taxon>Eumalacostraca</taxon>
        <taxon>Eucarida</taxon>
        <taxon>Decapoda</taxon>
        <taxon>Pleocyemata</taxon>
        <taxon>Brachyura</taxon>
        <taxon>Eubrachyura</taxon>
        <taxon>Portunoidea</taxon>
        <taxon>Portunidae</taxon>
        <taxon>Portuninae</taxon>
        <taxon>Portunus</taxon>
    </lineage>
</organism>